<dbReference type="GO" id="GO:0030643">
    <property type="term" value="P:intracellular phosphate ion homeostasis"/>
    <property type="evidence" value="ECO:0007669"/>
    <property type="project" value="InterPro"/>
</dbReference>
<gene>
    <name evidence="10" type="primary">phoU</name>
    <name evidence="10" type="ORF">JIN87_10960</name>
</gene>
<evidence type="ECO:0000313" key="11">
    <source>
        <dbReference type="Proteomes" id="UP000617628"/>
    </source>
</evidence>
<feature type="domain" description="PhoU" evidence="9">
    <location>
        <begin position="121"/>
        <end position="205"/>
    </location>
</feature>
<dbReference type="AlphaFoldDB" id="A0A934VR94"/>
<dbReference type="InterPro" id="IPR038078">
    <property type="entry name" value="PhoU-like_sf"/>
</dbReference>
<organism evidence="10 11">
    <name type="scientific">Pelagicoccus mobilis</name>
    <dbReference type="NCBI Taxonomy" id="415221"/>
    <lineage>
        <taxon>Bacteria</taxon>
        <taxon>Pseudomonadati</taxon>
        <taxon>Verrucomicrobiota</taxon>
        <taxon>Opitutia</taxon>
        <taxon>Puniceicoccales</taxon>
        <taxon>Pelagicoccaceae</taxon>
        <taxon>Pelagicoccus</taxon>
    </lineage>
</organism>
<protein>
    <recommendedName>
        <fullName evidence="8">Phosphate-specific transport system accessory protein PhoU</fullName>
    </recommendedName>
</protein>
<dbReference type="NCBIfam" id="TIGR02135">
    <property type="entry name" value="phoU_full"/>
    <property type="match status" value="1"/>
</dbReference>
<evidence type="ECO:0000256" key="5">
    <source>
        <dbReference type="ARBA" id="ARBA00022490"/>
    </source>
</evidence>
<dbReference type="EMBL" id="JAENIL010000017">
    <property type="protein sequence ID" value="MBK1877388.1"/>
    <property type="molecule type" value="Genomic_DNA"/>
</dbReference>
<evidence type="ECO:0000256" key="6">
    <source>
        <dbReference type="ARBA" id="ARBA00022592"/>
    </source>
</evidence>
<keyword evidence="5 8" id="KW-0963">Cytoplasm</keyword>
<accession>A0A934VR94</accession>
<dbReference type="Gene3D" id="1.20.58.220">
    <property type="entry name" value="Phosphate transport system protein phou homolog 2, domain 2"/>
    <property type="match status" value="2"/>
</dbReference>
<dbReference type="FunFam" id="1.20.58.220:FF:000004">
    <property type="entry name" value="Phosphate-specific transport system accessory protein PhoU"/>
    <property type="match status" value="1"/>
</dbReference>
<evidence type="ECO:0000256" key="3">
    <source>
        <dbReference type="ARBA" id="ARBA00011738"/>
    </source>
</evidence>
<keyword evidence="6 8" id="KW-0592">Phosphate transport</keyword>
<evidence type="ECO:0000256" key="1">
    <source>
        <dbReference type="ARBA" id="ARBA00004496"/>
    </source>
</evidence>
<comment type="subcellular location">
    <subcellularLocation>
        <location evidence="1 8">Cytoplasm</location>
    </subcellularLocation>
</comment>
<dbReference type="PANTHER" id="PTHR42930">
    <property type="entry name" value="PHOSPHATE-SPECIFIC TRANSPORT SYSTEM ACCESSORY PROTEIN PHOU"/>
    <property type="match status" value="1"/>
</dbReference>
<dbReference type="PIRSF" id="PIRSF003107">
    <property type="entry name" value="PhoU"/>
    <property type="match status" value="1"/>
</dbReference>
<dbReference type="GO" id="GO:0045936">
    <property type="term" value="P:negative regulation of phosphate metabolic process"/>
    <property type="evidence" value="ECO:0007669"/>
    <property type="project" value="InterPro"/>
</dbReference>
<reference evidence="10" key="1">
    <citation type="submission" date="2021-01" db="EMBL/GenBank/DDBJ databases">
        <title>Modified the classification status of verrucomicrobia.</title>
        <authorList>
            <person name="Feng X."/>
        </authorList>
    </citation>
    <scope>NUCLEOTIDE SEQUENCE</scope>
    <source>
        <strain evidence="10">KCTC 13126</strain>
    </source>
</reference>
<sequence length="224" mass="25641">MKRYFHEELEEVRSHLMLMGEKAIANVNLAMKAMIDSDLATAQKVRKQDDRIDEIEKQIDDEVARYIGLRAPVARDLRLLFITIKAANDLERVGDEATSIAKRTAKILKAGYSIDDLGRLPRMCELAVGMLKDALHCFIDEDSSRAVAISERDEEVDSLNRENFRYFVDLMKHDHSKISFCTEMVFISKAMERIADHAQNIAEEVYYLLTARSLQEAIDEENAV</sequence>
<evidence type="ECO:0000256" key="2">
    <source>
        <dbReference type="ARBA" id="ARBA00008107"/>
    </source>
</evidence>
<keyword evidence="11" id="KW-1185">Reference proteome</keyword>
<evidence type="ECO:0000256" key="4">
    <source>
        <dbReference type="ARBA" id="ARBA00022448"/>
    </source>
</evidence>
<evidence type="ECO:0000256" key="7">
    <source>
        <dbReference type="ARBA" id="ARBA00056181"/>
    </source>
</evidence>
<dbReference type="RefSeq" id="WP_200355601.1">
    <property type="nucleotide sequence ID" value="NZ_JAENIL010000017.1"/>
</dbReference>
<dbReference type="Pfam" id="PF01895">
    <property type="entry name" value="PhoU"/>
    <property type="match status" value="2"/>
</dbReference>
<comment type="caution">
    <text evidence="10">The sequence shown here is derived from an EMBL/GenBank/DDBJ whole genome shotgun (WGS) entry which is preliminary data.</text>
</comment>
<evidence type="ECO:0000259" key="9">
    <source>
        <dbReference type="Pfam" id="PF01895"/>
    </source>
</evidence>
<comment type="subunit">
    <text evidence="3 8">Homodimer.</text>
</comment>
<dbReference type="GO" id="GO:0006817">
    <property type="term" value="P:phosphate ion transport"/>
    <property type="evidence" value="ECO:0007669"/>
    <property type="project" value="UniProtKB-KW"/>
</dbReference>
<dbReference type="Proteomes" id="UP000617628">
    <property type="component" value="Unassembled WGS sequence"/>
</dbReference>
<evidence type="ECO:0000256" key="8">
    <source>
        <dbReference type="PIRNR" id="PIRNR003107"/>
    </source>
</evidence>
<dbReference type="PANTHER" id="PTHR42930:SF3">
    <property type="entry name" value="PHOSPHATE-SPECIFIC TRANSPORT SYSTEM ACCESSORY PROTEIN PHOU"/>
    <property type="match status" value="1"/>
</dbReference>
<keyword evidence="4 8" id="KW-0813">Transport</keyword>
<proteinExistence type="inferred from homology"/>
<comment type="function">
    <text evidence="7 8">Plays a role in the regulation of phosphate uptake.</text>
</comment>
<dbReference type="GO" id="GO:0005737">
    <property type="term" value="C:cytoplasm"/>
    <property type="evidence" value="ECO:0007669"/>
    <property type="project" value="UniProtKB-SubCell"/>
</dbReference>
<comment type="similarity">
    <text evidence="2 8">Belongs to the PhoU family.</text>
</comment>
<dbReference type="InterPro" id="IPR026022">
    <property type="entry name" value="PhoU_dom"/>
</dbReference>
<feature type="domain" description="PhoU" evidence="9">
    <location>
        <begin position="17"/>
        <end position="104"/>
    </location>
</feature>
<dbReference type="SUPFAM" id="SSF109755">
    <property type="entry name" value="PhoU-like"/>
    <property type="match status" value="1"/>
</dbReference>
<evidence type="ECO:0000313" key="10">
    <source>
        <dbReference type="EMBL" id="MBK1877388.1"/>
    </source>
</evidence>
<dbReference type="InterPro" id="IPR028366">
    <property type="entry name" value="PhoU"/>
</dbReference>
<name>A0A934VR94_9BACT</name>